<dbReference type="PROSITE" id="PS51278">
    <property type="entry name" value="GATASE_TYPE_2"/>
    <property type="match status" value="1"/>
</dbReference>
<accession>A0A0J9XCN7</accession>
<dbReference type="OrthoDB" id="10252281at2759"/>
<dbReference type="Pfam" id="PF13537">
    <property type="entry name" value="GATase_7"/>
    <property type="match status" value="1"/>
</dbReference>
<keyword evidence="1" id="KW-0028">Amino-acid biosynthesis</keyword>
<dbReference type="InterPro" id="IPR051857">
    <property type="entry name" value="Asn_synthetase_domain"/>
</dbReference>
<evidence type="ECO:0000313" key="5">
    <source>
        <dbReference type="EMBL" id="CDO55247.1"/>
    </source>
</evidence>
<dbReference type="CDD" id="cd01991">
    <property type="entry name" value="Asn_synthase_B_C"/>
    <property type="match status" value="1"/>
</dbReference>
<dbReference type="PANTHER" id="PTHR45937">
    <property type="entry name" value="ASPARAGINE SYNTHETASE DOMAIN-CONTAINING PROTEIN 1"/>
    <property type="match status" value="1"/>
</dbReference>
<dbReference type="GO" id="GO:0006529">
    <property type="term" value="P:asparagine biosynthetic process"/>
    <property type="evidence" value="ECO:0007669"/>
    <property type="project" value="UniProtKB-KW"/>
</dbReference>
<dbReference type="InterPro" id="IPR017932">
    <property type="entry name" value="GATase_2_dom"/>
</dbReference>
<dbReference type="AlphaFoldDB" id="A0A0J9XCN7"/>
<name>A0A0J9XCN7_GEOCN</name>
<keyword evidence="6" id="KW-1185">Reference proteome</keyword>
<dbReference type="SUPFAM" id="SSF56235">
    <property type="entry name" value="N-terminal nucleophile aminohydrolases (Ntn hydrolases)"/>
    <property type="match status" value="1"/>
</dbReference>
<evidence type="ECO:0000313" key="6">
    <source>
        <dbReference type="Proteomes" id="UP000242525"/>
    </source>
</evidence>
<evidence type="ECO:0000256" key="1">
    <source>
        <dbReference type="ARBA" id="ARBA00022605"/>
    </source>
</evidence>
<dbReference type="InterPro" id="IPR001962">
    <property type="entry name" value="Asn_synthase"/>
</dbReference>
<feature type="domain" description="Glutamine amidotransferase type-2" evidence="4">
    <location>
        <begin position="2"/>
        <end position="187"/>
    </location>
</feature>
<evidence type="ECO:0000259" key="4">
    <source>
        <dbReference type="PROSITE" id="PS51278"/>
    </source>
</evidence>
<dbReference type="InterPro" id="IPR014729">
    <property type="entry name" value="Rossmann-like_a/b/a_fold"/>
</dbReference>
<proteinExistence type="predicted"/>
<comment type="caution">
    <text evidence="5">The sequence shown here is derived from an EMBL/GenBank/DDBJ whole genome shotgun (WGS) entry which is preliminary data.</text>
</comment>
<evidence type="ECO:0000256" key="3">
    <source>
        <dbReference type="ARBA" id="ARBA00022962"/>
    </source>
</evidence>
<dbReference type="STRING" id="1173061.A0A0J9XCN7"/>
<keyword evidence="3" id="KW-0315">Glutamine amidotransferase</keyword>
<dbReference type="Gene3D" id="3.40.50.620">
    <property type="entry name" value="HUPs"/>
    <property type="match status" value="1"/>
</dbReference>
<reference evidence="5" key="1">
    <citation type="submission" date="2014-03" db="EMBL/GenBank/DDBJ databases">
        <authorList>
            <person name="Casaregola S."/>
        </authorList>
    </citation>
    <scope>NUCLEOTIDE SEQUENCE [LARGE SCALE GENOMIC DNA]</scope>
    <source>
        <strain evidence="5">CLIB 918</strain>
    </source>
</reference>
<dbReference type="Gene3D" id="3.60.20.10">
    <property type="entry name" value="Glutamine Phosphoribosylpyrophosphate, subunit 1, domain 1"/>
    <property type="match status" value="1"/>
</dbReference>
<dbReference type="SUPFAM" id="SSF52402">
    <property type="entry name" value="Adenine nucleotide alpha hydrolases-like"/>
    <property type="match status" value="1"/>
</dbReference>
<dbReference type="PANTHER" id="PTHR45937:SF1">
    <property type="entry name" value="ASPARAGINE SYNTHETASE DOMAIN-CONTAINING PROTEIN 1"/>
    <property type="match status" value="1"/>
</dbReference>
<dbReference type="InterPro" id="IPR029055">
    <property type="entry name" value="Ntn_hydrolases_N"/>
</dbReference>
<evidence type="ECO:0000256" key="2">
    <source>
        <dbReference type="ARBA" id="ARBA00022888"/>
    </source>
</evidence>
<dbReference type="Pfam" id="PF00733">
    <property type="entry name" value="Asn_synthase"/>
    <property type="match status" value="2"/>
</dbReference>
<sequence length="541" mass="61264">MCGILCLFQPASTCTFYRELFNELKPCIDDRGPDLIQDLEIPLASGGTLSMHSSVLSLRPPLTGQPLTYEKIDGNHDVLQFNGELYNDDINGNDTSYLYNQIEKHDDKLENVLEKIKGELAFCFYQAEKKVLWFGRDCIGRRSLMYNHSSTTGELIIASATDSRISERNGINLIEVPGGVLFKYHLDSKSLETIKWSYDTSVARLTFPYKQINSIYEDSRSPEEVSDFTQQLYEKLQQATKRRVIGIPQLPSNDTKDSKLAILFSGGIDCTLIAAFADEILPINETIDLLNVAFDNPRIGGGYNTPDRKLGKRSWAELCKLHQKRYSTTHCTRFRFVEINIPYEETLEHRPNVQGLIKPQESVMDLSIAIAFYFASRGKGSMYSDPDDLTSYTQENYTSHARVLLSGLGADELYGGYTRHTREFIERGPDSFAEELQLDFSRLHSRNLGRDDRACSTWGKELRYPFLDEDVVSWTMSNCPLDLKMSKRGDTIEGKSILRNIARNLGLSQVAEEKKRAIQFGAKSAKMELGSGKVKGTDVFR</sequence>
<dbReference type="EMBL" id="CCBN010000010">
    <property type="protein sequence ID" value="CDO55247.1"/>
    <property type="molecule type" value="Genomic_DNA"/>
</dbReference>
<keyword evidence="2" id="KW-0061">Asparagine biosynthesis</keyword>
<protein>
    <recommendedName>
        <fullName evidence="4">Glutamine amidotransferase type-2 domain-containing protein</fullName>
    </recommendedName>
</protein>
<gene>
    <name evidence="5" type="ORF">BN980_GECA10s02188g</name>
</gene>
<organism evidence="5 6">
    <name type="scientific">Geotrichum candidum</name>
    <name type="common">Oospora lactis</name>
    <name type="synonym">Dipodascus geotrichum</name>
    <dbReference type="NCBI Taxonomy" id="1173061"/>
    <lineage>
        <taxon>Eukaryota</taxon>
        <taxon>Fungi</taxon>
        <taxon>Dikarya</taxon>
        <taxon>Ascomycota</taxon>
        <taxon>Saccharomycotina</taxon>
        <taxon>Dipodascomycetes</taxon>
        <taxon>Dipodascales</taxon>
        <taxon>Dipodascaceae</taxon>
        <taxon>Geotrichum</taxon>
    </lineage>
</organism>
<dbReference type="GO" id="GO:0004066">
    <property type="term" value="F:asparagine synthase (glutamine-hydrolyzing) activity"/>
    <property type="evidence" value="ECO:0007669"/>
    <property type="project" value="InterPro"/>
</dbReference>
<dbReference type="Proteomes" id="UP000242525">
    <property type="component" value="Unassembled WGS sequence"/>
</dbReference>